<dbReference type="RefSeq" id="XP_012187676.1">
    <property type="nucleotide sequence ID" value="XM_012332286.1"/>
</dbReference>
<dbReference type="EMBL" id="DF238782">
    <property type="protein sequence ID" value="GAC94089.1"/>
    <property type="molecule type" value="Genomic_DNA"/>
</dbReference>
<dbReference type="Gene3D" id="3.30.200.160">
    <property type="entry name" value="TFIIIC, subcomplex tauA, subunit Sfc1, barrel domain"/>
    <property type="match status" value="1"/>
</dbReference>
<dbReference type="InterPro" id="IPR019136">
    <property type="entry name" value="TF_IIIC_su-5_HTH"/>
</dbReference>
<feature type="region of interest" description="Disordered" evidence="5">
    <location>
        <begin position="622"/>
        <end position="641"/>
    </location>
</feature>
<protein>
    <submittedName>
        <fullName evidence="8">Uncharacterized protein</fullName>
    </submittedName>
</protein>
<dbReference type="GeneID" id="24106955"/>
<dbReference type="Pfam" id="PF17682">
    <property type="entry name" value="Tau95_N"/>
    <property type="match status" value="1"/>
</dbReference>
<evidence type="ECO:0000256" key="1">
    <source>
        <dbReference type="ARBA" id="ARBA00004123"/>
    </source>
</evidence>
<name>R9NZA2_PSEHS</name>
<evidence type="ECO:0000259" key="6">
    <source>
        <dbReference type="Pfam" id="PF09734"/>
    </source>
</evidence>
<dbReference type="PANTHER" id="PTHR13230:SF5">
    <property type="entry name" value="GENERAL TRANSCRIPTION FACTOR 3C POLYPEPTIDE 5"/>
    <property type="match status" value="1"/>
</dbReference>
<feature type="domain" description="Transcription factor IIIC subunit Tfc1/Sfc1 triple barrel" evidence="7">
    <location>
        <begin position="40"/>
        <end position="234"/>
    </location>
</feature>
<dbReference type="STRING" id="1305764.R9NZA2"/>
<keyword evidence="4" id="KW-0539">Nucleus</keyword>
<feature type="domain" description="Transcription factor IIIC subunit 5 HTH" evidence="6">
    <location>
        <begin position="295"/>
        <end position="472"/>
    </location>
</feature>
<feature type="compositionally biased region" description="Basic and acidic residues" evidence="5">
    <location>
        <begin position="478"/>
        <end position="492"/>
    </location>
</feature>
<evidence type="ECO:0000313" key="8">
    <source>
        <dbReference type="EMBL" id="GAC94089.1"/>
    </source>
</evidence>
<keyword evidence="2" id="KW-0238">DNA-binding</keyword>
<dbReference type="InterPro" id="IPR042536">
    <property type="entry name" value="TFIIIC_tauA_Sfc1"/>
</dbReference>
<feature type="compositionally biased region" description="Polar residues" evidence="5">
    <location>
        <begin position="15"/>
        <end position="31"/>
    </location>
</feature>
<dbReference type="InterPro" id="IPR040454">
    <property type="entry name" value="TF_IIIC_Tfc1/Sfc1"/>
</dbReference>
<dbReference type="OrthoDB" id="5598268at2759"/>
<dbReference type="GO" id="GO:0001003">
    <property type="term" value="F:RNA polymerase III type 2 promoter sequence-specific DNA binding"/>
    <property type="evidence" value="ECO:0007669"/>
    <property type="project" value="TreeGrafter"/>
</dbReference>
<keyword evidence="9" id="KW-1185">Reference proteome</keyword>
<reference evidence="9" key="1">
    <citation type="journal article" date="2013" name="Genome Announc.">
        <title>Draft genome sequence of the basidiomycetous yeast-like fungus Pseudozyma hubeiensis SY62, which produces an abundant amount of the biosurfactant mannosylerythritol lipids.</title>
        <authorList>
            <person name="Konishi M."/>
            <person name="Hatada Y."/>
            <person name="Horiuchi J."/>
        </authorList>
    </citation>
    <scope>NUCLEOTIDE SEQUENCE [LARGE SCALE GENOMIC DNA]</scope>
    <source>
        <strain evidence="9">SY62</strain>
    </source>
</reference>
<sequence length="641" mass="71916">MSSFDKGKARAASPHINTTDHPAVQTVQPHPIPSTTLLNIEYPGILSPDAGPSNPSSYRSLERALSTLHPSTLPPFTSTPHEALTFLSRIPNEGLKTVECRLGGFGSTATSVYDDGIDEMFRTPLMGEVVPTHNVVVRVVKRVWRQKRRRRSESPARQDGGVAQDREDMALDPALFGDGDAAALDGQAQRVDAQDQPNGKRSRYTGRVKKEYCVEVLGMATKTVRFRAMADFAFQPTLTATSPSNLDASSQLDPVTSLHKALATMDFAALQNFRVPEQLEDYHSSTTPPRSNLHMLPPFFFSRAEIPHNYHFSQTPYSELRTVATPPHLAKLSTKSFAHILAHPSADGSMQRFVNRVRLPNITPQQYRVGSNSLIPTGPLTDVLRIEHRCDRTILAKLEGLLEERPIWSRVALKNQFVGKERVELDGNSEKVYYALCGYAMVGGPWRDTIVRWGYDVREDVGCRVFQRVFLRGGARGEGGRETRLGKESRAVEEDEQEAAVVPNGDARSSPLETKKSTHLFDGTTLHRHVGNFQLCDIHDPLIQPYIHQTDDAQIQWLRREMDPETGWYTRRALDLIRALVAARFKALADTRRPLEKSALDEIVQRMRGKWREEDEVAREVETCTQQDAQQGRMDVDPDLV</sequence>
<evidence type="ECO:0000256" key="4">
    <source>
        <dbReference type="ARBA" id="ARBA00023242"/>
    </source>
</evidence>
<keyword evidence="3" id="KW-0804">Transcription</keyword>
<dbReference type="GO" id="GO:0000127">
    <property type="term" value="C:transcription factor TFIIIC complex"/>
    <property type="evidence" value="ECO:0007669"/>
    <property type="project" value="InterPro"/>
</dbReference>
<gene>
    <name evidence="8" type="ORF">PHSY_001658</name>
</gene>
<evidence type="ECO:0000259" key="7">
    <source>
        <dbReference type="Pfam" id="PF17682"/>
    </source>
</evidence>
<evidence type="ECO:0000256" key="3">
    <source>
        <dbReference type="ARBA" id="ARBA00023163"/>
    </source>
</evidence>
<dbReference type="eggNOG" id="KOG2473">
    <property type="taxonomic scope" value="Eukaryota"/>
</dbReference>
<dbReference type="Proteomes" id="UP000014071">
    <property type="component" value="Unassembled WGS sequence"/>
</dbReference>
<feature type="region of interest" description="Disordered" evidence="5">
    <location>
        <begin position="477"/>
        <end position="513"/>
    </location>
</feature>
<dbReference type="GO" id="GO:0001002">
    <property type="term" value="F:RNA polymerase III type 1 promoter sequence-specific DNA binding"/>
    <property type="evidence" value="ECO:0007669"/>
    <property type="project" value="TreeGrafter"/>
</dbReference>
<dbReference type="HOGENOM" id="CLU_401245_0_0_1"/>
<evidence type="ECO:0000256" key="2">
    <source>
        <dbReference type="ARBA" id="ARBA00023125"/>
    </source>
</evidence>
<dbReference type="PANTHER" id="PTHR13230">
    <property type="entry name" value="GENERAL TRANSCRIPTION FACTOR IIIC, POLYPEPTIDE 5"/>
    <property type="match status" value="1"/>
</dbReference>
<dbReference type="GO" id="GO:0005634">
    <property type="term" value="C:nucleus"/>
    <property type="evidence" value="ECO:0007669"/>
    <property type="project" value="UniProtKB-SubCell"/>
</dbReference>
<accession>R9NZA2</accession>
<dbReference type="AlphaFoldDB" id="R9NZA2"/>
<evidence type="ECO:0000256" key="5">
    <source>
        <dbReference type="SAM" id="MobiDB-lite"/>
    </source>
</evidence>
<organism evidence="8 9">
    <name type="scientific">Pseudozyma hubeiensis (strain SY62)</name>
    <name type="common">Yeast</name>
    <dbReference type="NCBI Taxonomy" id="1305764"/>
    <lineage>
        <taxon>Eukaryota</taxon>
        <taxon>Fungi</taxon>
        <taxon>Dikarya</taxon>
        <taxon>Basidiomycota</taxon>
        <taxon>Ustilaginomycotina</taxon>
        <taxon>Ustilaginomycetes</taxon>
        <taxon>Ustilaginales</taxon>
        <taxon>Ustilaginaceae</taxon>
        <taxon>Pseudozyma</taxon>
    </lineage>
</organism>
<evidence type="ECO:0000313" key="9">
    <source>
        <dbReference type="Proteomes" id="UP000014071"/>
    </source>
</evidence>
<comment type="subcellular location">
    <subcellularLocation>
        <location evidence="1">Nucleus</location>
    </subcellularLocation>
</comment>
<feature type="region of interest" description="Disordered" evidence="5">
    <location>
        <begin position="1"/>
        <end position="31"/>
    </location>
</feature>
<dbReference type="Pfam" id="PF09734">
    <property type="entry name" value="Tau95"/>
    <property type="match status" value="1"/>
</dbReference>
<dbReference type="GO" id="GO:0006384">
    <property type="term" value="P:transcription initiation at RNA polymerase III promoter"/>
    <property type="evidence" value="ECO:0007669"/>
    <property type="project" value="InterPro"/>
</dbReference>
<feature type="region of interest" description="Disordered" evidence="5">
    <location>
        <begin position="147"/>
        <end position="167"/>
    </location>
</feature>
<dbReference type="InterPro" id="IPR041499">
    <property type="entry name" value="Tfc1/Sfc1_N"/>
</dbReference>
<proteinExistence type="predicted"/>